<evidence type="ECO:0000313" key="2">
    <source>
        <dbReference type="Proteomes" id="UP001235744"/>
    </source>
</evidence>
<name>A0ABY9J194_9ACTN</name>
<dbReference type="EMBL" id="CP120988">
    <property type="protein sequence ID" value="WLQ61463.1"/>
    <property type="molecule type" value="Genomic_DNA"/>
</dbReference>
<accession>A0ABY9J194</accession>
<dbReference type="Pfam" id="PF14430">
    <property type="entry name" value="Imm1"/>
    <property type="match status" value="1"/>
</dbReference>
<keyword evidence="2" id="KW-1185">Reference proteome</keyword>
<proteinExistence type="predicted"/>
<dbReference type="RefSeq" id="WP_306068505.1">
    <property type="nucleotide sequence ID" value="NZ_CP120988.1"/>
</dbReference>
<organism evidence="1 2">
    <name type="scientific">Streptomyces poriferorum</name>
    <dbReference type="NCBI Taxonomy" id="2798799"/>
    <lineage>
        <taxon>Bacteria</taxon>
        <taxon>Bacillati</taxon>
        <taxon>Actinomycetota</taxon>
        <taxon>Actinomycetes</taxon>
        <taxon>Kitasatosporales</taxon>
        <taxon>Streptomycetaceae</taxon>
        <taxon>Streptomyces</taxon>
    </lineage>
</organism>
<gene>
    <name evidence="1" type="ORF">P8A19_41395</name>
</gene>
<dbReference type="Proteomes" id="UP001235744">
    <property type="component" value="Chromosome"/>
</dbReference>
<reference evidence="1 2" key="1">
    <citation type="submission" date="2023-03" db="EMBL/GenBank/DDBJ databases">
        <title>Isolation and description of six Streptomyces strains from soil environments, able to metabolize different microbial glucans.</title>
        <authorList>
            <person name="Widen T."/>
            <person name="Larsbrink J."/>
        </authorList>
    </citation>
    <scope>NUCLEOTIDE SEQUENCE [LARGE SCALE GENOMIC DNA]</scope>
    <source>
        <strain evidence="1 2">Alt2</strain>
    </source>
</reference>
<dbReference type="InterPro" id="IPR025680">
    <property type="entry name" value="DddI"/>
</dbReference>
<sequence>MIVEVWIGGKMNHASDQHEVQGSIERALSELESEREVPVGFYAGTIASFHVFDVPAGEEVPEFADNSLTVGVNRATGYGGMCWWGERVPENPDQAHWVSRNETPPSFDPRVTADPGYPLWYDKRNVIPISEVASAIEEFCFNRGKRPTNVKWEPGTVNGQRLNL</sequence>
<evidence type="ECO:0000313" key="1">
    <source>
        <dbReference type="EMBL" id="WLQ61463.1"/>
    </source>
</evidence>
<protein>
    <submittedName>
        <fullName evidence="1">Imm1 family immunity protein</fullName>
    </submittedName>
</protein>